<name>A0A8J3ZVZ6_9ACTN</name>
<protein>
    <submittedName>
        <fullName evidence="1">Uncharacterized protein</fullName>
    </submittedName>
</protein>
<keyword evidence="2" id="KW-1185">Reference proteome</keyword>
<dbReference type="EMBL" id="BOPH01000086">
    <property type="protein sequence ID" value="GIJ71147.1"/>
    <property type="molecule type" value="Genomic_DNA"/>
</dbReference>
<sequence>MIDSAGGNLKCHFTFSPVKMINRGGDGSGPDNGPAKIESGGDLLLFRPRQNREKSPPLSITSRSAVLGTIALRCGGRRRLASASDRNPDLERCLEY</sequence>
<accession>A0A8J3ZVZ6</accession>
<proteinExistence type="predicted"/>
<gene>
    <name evidence="1" type="ORF">Voc01_060640</name>
</gene>
<comment type="caution">
    <text evidence="1">The sequence shown here is derived from an EMBL/GenBank/DDBJ whole genome shotgun (WGS) entry which is preliminary data.</text>
</comment>
<evidence type="ECO:0000313" key="1">
    <source>
        <dbReference type="EMBL" id="GIJ71147.1"/>
    </source>
</evidence>
<dbReference type="Proteomes" id="UP000635606">
    <property type="component" value="Unassembled WGS sequence"/>
</dbReference>
<evidence type="ECO:0000313" key="2">
    <source>
        <dbReference type="Proteomes" id="UP000635606"/>
    </source>
</evidence>
<reference evidence="1" key="1">
    <citation type="submission" date="2021-01" db="EMBL/GenBank/DDBJ databases">
        <title>Whole genome shotgun sequence of Virgisporangium ochraceum NBRC 16418.</title>
        <authorList>
            <person name="Komaki H."/>
            <person name="Tamura T."/>
        </authorList>
    </citation>
    <scope>NUCLEOTIDE SEQUENCE</scope>
    <source>
        <strain evidence="1">NBRC 16418</strain>
    </source>
</reference>
<organism evidence="1 2">
    <name type="scientific">Virgisporangium ochraceum</name>
    <dbReference type="NCBI Taxonomy" id="65505"/>
    <lineage>
        <taxon>Bacteria</taxon>
        <taxon>Bacillati</taxon>
        <taxon>Actinomycetota</taxon>
        <taxon>Actinomycetes</taxon>
        <taxon>Micromonosporales</taxon>
        <taxon>Micromonosporaceae</taxon>
        <taxon>Virgisporangium</taxon>
    </lineage>
</organism>
<dbReference type="AlphaFoldDB" id="A0A8J3ZVZ6"/>